<protein>
    <submittedName>
        <fullName evidence="11">Di-heme enzyme</fullName>
    </submittedName>
</protein>
<dbReference type="Proteomes" id="UP000032352">
    <property type="component" value="Chromosome"/>
</dbReference>
<dbReference type="InterPro" id="IPR026259">
    <property type="entry name" value="MauG/Cytc_peroxidase"/>
</dbReference>
<feature type="domain" description="Cytochrome c" evidence="10">
    <location>
        <begin position="224"/>
        <end position="376"/>
    </location>
</feature>
<dbReference type="PROSITE" id="PS51007">
    <property type="entry name" value="CYTC"/>
    <property type="match status" value="1"/>
</dbReference>
<dbReference type="Pfam" id="PF03150">
    <property type="entry name" value="CCP_MauG"/>
    <property type="match status" value="1"/>
</dbReference>
<dbReference type="GO" id="GO:0020037">
    <property type="term" value="F:heme binding"/>
    <property type="evidence" value="ECO:0007669"/>
    <property type="project" value="InterPro"/>
</dbReference>
<dbReference type="InterPro" id="IPR051395">
    <property type="entry name" value="Cytochrome_c_Peroxidase/MauG"/>
</dbReference>
<keyword evidence="4" id="KW-0732">Signal</keyword>
<sequence>MPDCLKRLKASLAGLFGLPLLVLPLLGGCGKKQPADYPWPLIQGFPKPQVPAENPMTAEKVLLGRTLFYDQNLSANRSQSCASCHLQEYAFAEPLATSVGSTGEPHRRNAPALVNIAYNKTLTWAHDGLISIEHQLLLPMFGESPVELGITHHEQEVLARFRTPAYLALFRDAFPDSFSVFSGVEGINFELITKALASFVRSLISLDSPFDHYAYLQDDNAISESAVRGMNLFFSERLECHHCHGGFNFTQSTGHEKQLIDRRPFHNTGLYNVDNASLYPAEDNGLAEISTLAADNGRFRAPTLRNIAVTAPYMHDGSIATLEQVVDFYAEGGRNITEGPYRGDGRKNSLKSPFVKGFTLTGQERQDLLAFLNALTDKSFLSAPEHARPE</sequence>
<dbReference type="GO" id="GO:0042597">
    <property type="term" value="C:periplasmic space"/>
    <property type="evidence" value="ECO:0007669"/>
    <property type="project" value="UniProtKB-SubCell"/>
</dbReference>
<feature type="binding site" description="covalent" evidence="8">
    <location>
        <position position="84"/>
    </location>
    <ligand>
        <name>heme c</name>
        <dbReference type="ChEBI" id="CHEBI:61717"/>
        <label>1</label>
    </ligand>
</feature>
<gene>
    <name evidence="11" type="ORF">SG34_004455</name>
</gene>
<dbReference type="AlphaFoldDB" id="A0AAF0CC12"/>
<keyword evidence="7 9" id="KW-0408">Iron</keyword>
<keyword evidence="3 9" id="KW-0479">Metal-binding</keyword>
<evidence type="ECO:0000256" key="5">
    <source>
        <dbReference type="ARBA" id="ARBA00022764"/>
    </source>
</evidence>
<evidence type="ECO:0000256" key="4">
    <source>
        <dbReference type="ARBA" id="ARBA00022729"/>
    </source>
</evidence>
<evidence type="ECO:0000256" key="8">
    <source>
        <dbReference type="PIRSR" id="PIRSR000294-1"/>
    </source>
</evidence>
<dbReference type="InterPro" id="IPR036909">
    <property type="entry name" value="Cyt_c-like_dom_sf"/>
</dbReference>
<feature type="binding site" description="covalent" evidence="8">
    <location>
        <position position="243"/>
    </location>
    <ligand>
        <name>heme c</name>
        <dbReference type="ChEBI" id="CHEBI:61717"/>
        <label>2</label>
    </ligand>
</feature>
<evidence type="ECO:0000256" key="3">
    <source>
        <dbReference type="ARBA" id="ARBA00022723"/>
    </source>
</evidence>
<dbReference type="GO" id="GO:0046872">
    <property type="term" value="F:metal ion binding"/>
    <property type="evidence" value="ECO:0007669"/>
    <property type="project" value="UniProtKB-KW"/>
</dbReference>
<feature type="binding site" description="covalent" evidence="8">
    <location>
        <position position="240"/>
    </location>
    <ligand>
        <name>heme c</name>
        <dbReference type="ChEBI" id="CHEBI:61717"/>
        <label>2</label>
    </ligand>
</feature>
<dbReference type="PROSITE" id="PS51257">
    <property type="entry name" value="PROKAR_LIPOPROTEIN"/>
    <property type="match status" value="1"/>
</dbReference>
<dbReference type="InterPro" id="IPR023929">
    <property type="entry name" value="MbnH-like"/>
</dbReference>
<evidence type="ECO:0000256" key="7">
    <source>
        <dbReference type="ARBA" id="ARBA00023004"/>
    </source>
</evidence>
<dbReference type="InterPro" id="IPR004852">
    <property type="entry name" value="Di-haem_cyt_c_peroxidsae"/>
</dbReference>
<name>A0AAF0CC12_9GAMM</name>
<evidence type="ECO:0000313" key="12">
    <source>
        <dbReference type="Proteomes" id="UP000032352"/>
    </source>
</evidence>
<comment type="subcellular location">
    <subcellularLocation>
        <location evidence="1">Periplasm</location>
    </subcellularLocation>
</comment>
<dbReference type="GO" id="GO:0009055">
    <property type="term" value="F:electron transfer activity"/>
    <property type="evidence" value="ECO:0007669"/>
    <property type="project" value="InterPro"/>
</dbReference>
<feature type="binding site" description="covalent" evidence="8">
    <location>
        <position position="81"/>
    </location>
    <ligand>
        <name>heme c</name>
        <dbReference type="ChEBI" id="CHEBI:61717"/>
        <label>1</label>
    </ligand>
</feature>
<dbReference type="GO" id="GO:0004130">
    <property type="term" value="F:cytochrome-c peroxidase activity"/>
    <property type="evidence" value="ECO:0007669"/>
    <property type="project" value="TreeGrafter"/>
</dbReference>
<evidence type="ECO:0000256" key="2">
    <source>
        <dbReference type="ARBA" id="ARBA00022617"/>
    </source>
</evidence>
<evidence type="ECO:0000256" key="9">
    <source>
        <dbReference type="PIRSR" id="PIRSR000294-2"/>
    </source>
</evidence>
<dbReference type="KEGG" id="tvd:SG34_004455"/>
<dbReference type="PANTHER" id="PTHR30600">
    <property type="entry name" value="CYTOCHROME C PEROXIDASE-RELATED"/>
    <property type="match status" value="1"/>
</dbReference>
<dbReference type="PANTHER" id="PTHR30600:SF14">
    <property type="entry name" value="CYTOCHROME C PEROXIDASE"/>
    <property type="match status" value="1"/>
</dbReference>
<reference evidence="11 12" key="1">
    <citation type="journal article" date="2015" name="Genome Announc.">
        <title>Draft Genome Sequences of Marine Isolates of Thalassomonas viridans and Thalassomonas actiniarum.</title>
        <authorList>
            <person name="Olonade I."/>
            <person name="van Zyl L.J."/>
            <person name="Trindade M."/>
        </authorList>
    </citation>
    <scope>NUCLEOTIDE SEQUENCE [LARGE SCALE GENOMIC DNA]</scope>
    <source>
        <strain evidence="11 12">XOM25</strain>
    </source>
</reference>
<organism evidence="11 12">
    <name type="scientific">Thalassomonas viridans</name>
    <dbReference type="NCBI Taxonomy" id="137584"/>
    <lineage>
        <taxon>Bacteria</taxon>
        <taxon>Pseudomonadati</taxon>
        <taxon>Pseudomonadota</taxon>
        <taxon>Gammaproteobacteria</taxon>
        <taxon>Alteromonadales</taxon>
        <taxon>Colwelliaceae</taxon>
        <taxon>Thalassomonas</taxon>
    </lineage>
</organism>
<proteinExistence type="predicted"/>
<dbReference type="SUPFAM" id="SSF46626">
    <property type="entry name" value="Cytochrome c"/>
    <property type="match status" value="2"/>
</dbReference>
<dbReference type="NCBIfam" id="TIGR04039">
    <property type="entry name" value="MXAN_0977_Heme2"/>
    <property type="match status" value="1"/>
</dbReference>
<feature type="binding site" description="axial binding residue" evidence="9">
    <location>
        <position position="244"/>
    </location>
    <ligand>
        <name>heme c</name>
        <dbReference type="ChEBI" id="CHEBI:61717"/>
        <label>2</label>
    </ligand>
    <ligandPart>
        <name>Fe</name>
        <dbReference type="ChEBI" id="CHEBI:18248"/>
    </ligandPart>
</feature>
<reference evidence="11 12" key="2">
    <citation type="journal article" date="2022" name="Mar. Drugs">
        <title>Bioassay-Guided Fractionation Leads to the Detection of Cholic Acid Generated by the Rare Thalassomonas sp.</title>
        <authorList>
            <person name="Pheiffer F."/>
            <person name="Schneider Y.K."/>
            <person name="Hansen E.H."/>
            <person name="Andersen J.H."/>
            <person name="Isaksson J."/>
            <person name="Busche T."/>
            <person name="R C."/>
            <person name="Kalinowski J."/>
            <person name="Zyl L.V."/>
            <person name="Trindade M."/>
        </authorList>
    </citation>
    <scope>NUCLEOTIDE SEQUENCE [LARGE SCALE GENOMIC DNA]</scope>
    <source>
        <strain evidence="11 12">XOM25</strain>
    </source>
</reference>
<feature type="binding site" description="axial binding residue" evidence="9">
    <location>
        <position position="85"/>
    </location>
    <ligand>
        <name>heme c</name>
        <dbReference type="ChEBI" id="CHEBI:61717"/>
        <label>1</label>
    </ligand>
    <ligandPart>
        <name>Fe</name>
        <dbReference type="ChEBI" id="CHEBI:18248"/>
    </ligandPart>
</feature>
<keyword evidence="2 8" id="KW-0349">Heme</keyword>
<accession>A0AAF0CC12</accession>
<evidence type="ECO:0000259" key="10">
    <source>
        <dbReference type="PROSITE" id="PS51007"/>
    </source>
</evidence>
<keyword evidence="6" id="KW-0560">Oxidoreductase</keyword>
<dbReference type="EMBL" id="CP059733">
    <property type="protein sequence ID" value="WDE08128.1"/>
    <property type="molecule type" value="Genomic_DNA"/>
</dbReference>
<comment type="cofactor">
    <cofactor evidence="8">
        <name>heme</name>
        <dbReference type="ChEBI" id="CHEBI:30413"/>
    </cofactor>
    <text evidence="8">Binds 2 heme groups.</text>
</comment>
<evidence type="ECO:0000313" key="11">
    <source>
        <dbReference type="EMBL" id="WDE08128.1"/>
    </source>
</evidence>
<dbReference type="Gene3D" id="1.10.760.10">
    <property type="entry name" value="Cytochrome c-like domain"/>
    <property type="match status" value="2"/>
</dbReference>
<dbReference type="InterPro" id="IPR009056">
    <property type="entry name" value="Cyt_c-like_dom"/>
</dbReference>
<comment type="PTM">
    <text evidence="8">Binds 2 heme groups per subunit.</text>
</comment>
<keyword evidence="12" id="KW-1185">Reference proteome</keyword>
<evidence type="ECO:0000256" key="6">
    <source>
        <dbReference type="ARBA" id="ARBA00023002"/>
    </source>
</evidence>
<dbReference type="PIRSF" id="PIRSF000294">
    <property type="entry name" value="Cytochrome-c_peroxidase"/>
    <property type="match status" value="1"/>
</dbReference>
<keyword evidence="5" id="KW-0574">Periplasm</keyword>
<evidence type="ECO:0000256" key="1">
    <source>
        <dbReference type="ARBA" id="ARBA00004418"/>
    </source>
</evidence>